<accession>A0A6J6XGY9</accession>
<dbReference type="PROSITE" id="PS51257">
    <property type="entry name" value="PROKAR_LIPOPROTEIN"/>
    <property type="match status" value="1"/>
</dbReference>
<dbReference type="AlphaFoldDB" id="A0A6J6XGY9"/>
<gene>
    <name evidence="1" type="ORF">UFOPK3024_00246</name>
</gene>
<reference evidence="1" key="1">
    <citation type="submission" date="2020-05" db="EMBL/GenBank/DDBJ databases">
        <authorList>
            <person name="Chiriac C."/>
            <person name="Salcher M."/>
            <person name="Ghai R."/>
            <person name="Kavagutti S V."/>
        </authorList>
    </citation>
    <scope>NUCLEOTIDE SEQUENCE</scope>
</reference>
<evidence type="ECO:0000313" key="1">
    <source>
        <dbReference type="EMBL" id="CAB4794864.1"/>
    </source>
</evidence>
<proteinExistence type="predicted"/>
<dbReference type="EMBL" id="CAFAAK010000030">
    <property type="protein sequence ID" value="CAB4794864.1"/>
    <property type="molecule type" value="Genomic_DNA"/>
</dbReference>
<name>A0A6J6XGY9_9ZZZZ</name>
<organism evidence="1">
    <name type="scientific">freshwater metagenome</name>
    <dbReference type="NCBI Taxonomy" id="449393"/>
    <lineage>
        <taxon>unclassified sequences</taxon>
        <taxon>metagenomes</taxon>
        <taxon>ecological metagenomes</taxon>
    </lineage>
</organism>
<protein>
    <submittedName>
        <fullName evidence="1">Unannotated protein</fullName>
    </submittedName>
</protein>
<sequence length="242" mass="25612">MTKFLIAVLVGATLFGCNTKVIPAPTPTVSEKPPTKPTKAAIAKAPTSVGITCGPKGTALSRTIVATDKTGVRLVVSNTTGKKRILGYRVRPYGGGLESLGTIKPTNSKKSLIYALPPGEVNLRCGKTANSGLDKEVTLDIVNRNGYYREVNATKKLKCAVTTLKTAEVYEARATRSEALTLMAGKLPAPGKYTFAKGPGYLADPTSSHLIFRDGKGWGIAQVTPLENLSYRPYVVALCPAS</sequence>